<keyword evidence="2" id="KW-1185">Reference proteome</keyword>
<evidence type="ECO:0000313" key="2">
    <source>
        <dbReference type="Proteomes" id="UP000199050"/>
    </source>
</evidence>
<gene>
    <name evidence="1" type="ORF">SAMN05216192_10616</name>
</gene>
<dbReference type="AlphaFoldDB" id="A0A1G8L288"/>
<name>A0A1G8L288_9BACL</name>
<reference evidence="2" key="1">
    <citation type="submission" date="2016-10" db="EMBL/GenBank/DDBJ databases">
        <authorList>
            <person name="Varghese N."/>
            <person name="Submissions S."/>
        </authorList>
    </citation>
    <scope>NUCLEOTIDE SEQUENCE [LARGE SCALE GENOMIC DNA]</scope>
    <source>
        <strain evidence="2">CGMCC 1.11012</strain>
    </source>
</reference>
<dbReference type="STRING" id="1174501.SAMN05216192_10616"/>
<evidence type="ECO:0000313" key="1">
    <source>
        <dbReference type="EMBL" id="SDI49829.1"/>
    </source>
</evidence>
<protein>
    <submittedName>
        <fullName evidence="1">Uncharacterized protein</fullName>
    </submittedName>
</protein>
<dbReference type="Proteomes" id="UP000199050">
    <property type="component" value="Unassembled WGS sequence"/>
</dbReference>
<accession>A0A1G8L288</accession>
<organism evidence="1 2">
    <name type="scientific">Paenibacillus typhae</name>
    <dbReference type="NCBI Taxonomy" id="1174501"/>
    <lineage>
        <taxon>Bacteria</taxon>
        <taxon>Bacillati</taxon>
        <taxon>Bacillota</taxon>
        <taxon>Bacilli</taxon>
        <taxon>Bacillales</taxon>
        <taxon>Paenibacillaceae</taxon>
        <taxon>Paenibacillus</taxon>
    </lineage>
</organism>
<proteinExistence type="predicted"/>
<sequence length="49" mass="5775">MTFILKFIYFKISENINLRSYTDLIFLAETVTAFPEGQLCRFYLGVSLF</sequence>
<dbReference type="EMBL" id="FNDX01000006">
    <property type="protein sequence ID" value="SDI49829.1"/>
    <property type="molecule type" value="Genomic_DNA"/>
</dbReference>